<accession>K9JVQ2</accession>
<keyword evidence="9 12" id="KW-0496">Mitochondrion</keyword>
<dbReference type="EMBL" id="HQ896026">
    <property type="protein sequence ID" value="ADY86099.1"/>
    <property type="molecule type" value="Genomic_DNA"/>
</dbReference>
<evidence type="ECO:0000256" key="4">
    <source>
        <dbReference type="ARBA" id="ARBA00022547"/>
    </source>
</evidence>
<evidence type="ECO:0000256" key="10">
    <source>
        <dbReference type="ARBA" id="ARBA00023136"/>
    </source>
</evidence>
<dbReference type="AlphaFoldDB" id="K9JVQ2"/>
<evidence type="ECO:0000256" key="5">
    <source>
        <dbReference type="ARBA" id="ARBA00022692"/>
    </source>
</evidence>
<dbReference type="GO" id="GO:0015078">
    <property type="term" value="F:proton transmembrane transporter activity"/>
    <property type="evidence" value="ECO:0007669"/>
    <property type="project" value="InterPro"/>
</dbReference>
<keyword evidence="3 12" id="KW-0813">Transport</keyword>
<dbReference type="CTD" id="4509"/>
<evidence type="ECO:0000256" key="6">
    <source>
        <dbReference type="ARBA" id="ARBA00022781"/>
    </source>
</evidence>
<organism evidence="14">
    <name type="scientific">Cnemaspis limi</name>
    <name type="common">Tioman Island rock gecko</name>
    <dbReference type="NCBI Taxonomy" id="460617"/>
    <lineage>
        <taxon>Eukaryota</taxon>
        <taxon>Metazoa</taxon>
        <taxon>Chordata</taxon>
        <taxon>Craniata</taxon>
        <taxon>Vertebrata</taxon>
        <taxon>Euteleostomi</taxon>
        <taxon>Lepidosauria</taxon>
        <taxon>Squamata</taxon>
        <taxon>Bifurcata</taxon>
        <taxon>Gekkota</taxon>
        <taxon>Gekkonidae</taxon>
        <taxon>Gekkoninae</taxon>
        <taxon>Cnemaspis</taxon>
    </lineage>
</organism>
<name>K9JVQ2_CNELI</name>
<geneLocation type="mitochondrion" evidence="14"/>
<feature type="transmembrane region" description="Helical" evidence="13">
    <location>
        <begin position="6"/>
        <end position="24"/>
    </location>
</feature>
<keyword evidence="6 12" id="KW-0375">Hydrogen ion transport</keyword>
<dbReference type="GO" id="GO:0045259">
    <property type="term" value="C:proton-transporting ATP synthase complex"/>
    <property type="evidence" value="ECO:0007669"/>
    <property type="project" value="UniProtKB-KW"/>
</dbReference>
<keyword evidence="7 13" id="KW-1133">Transmembrane helix</keyword>
<keyword evidence="5 12" id="KW-0812">Transmembrane</keyword>
<keyword evidence="10 13" id="KW-0472">Membrane</keyword>
<comment type="similarity">
    <text evidence="2 12">Belongs to the ATPase protein 8 family.</text>
</comment>
<evidence type="ECO:0000256" key="9">
    <source>
        <dbReference type="ARBA" id="ARBA00023128"/>
    </source>
</evidence>
<dbReference type="GeneID" id="14412230"/>
<evidence type="ECO:0000256" key="2">
    <source>
        <dbReference type="ARBA" id="ARBA00008892"/>
    </source>
</evidence>
<dbReference type="RefSeq" id="YP_007317562.1">
    <property type="nucleotide sequence ID" value="NC_020039.1"/>
</dbReference>
<keyword evidence="8 12" id="KW-0406">Ion transport</keyword>
<keyword evidence="11" id="KW-0066">ATP synthesis</keyword>
<evidence type="ECO:0000256" key="11">
    <source>
        <dbReference type="ARBA" id="ARBA00023310"/>
    </source>
</evidence>
<protein>
    <recommendedName>
        <fullName evidence="12">ATP synthase complex subunit 8</fullName>
    </recommendedName>
</protein>
<proteinExistence type="inferred from homology"/>
<dbReference type="InterPro" id="IPR001421">
    <property type="entry name" value="ATP8_metazoa"/>
</dbReference>
<evidence type="ECO:0000256" key="13">
    <source>
        <dbReference type="SAM" id="Phobius"/>
    </source>
</evidence>
<gene>
    <name evidence="14" type="primary">ATP8</name>
</gene>
<evidence type="ECO:0000256" key="7">
    <source>
        <dbReference type="ARBA" id="ARBA00022989"/>
    </source>
</evidence>
<dbReference type="GO" id="GO:0031966">
    <property type="term" value="C:mitochondrial membrane"/>
    <property type="evidence" value="ECO:0007669"/>
    <property type="project" value="UniProtKB-SubCell"/>
</dbReference>
<evidence type="ECO:0000256" key="1">
    <source>
        <dbReference type="ARBA" id="ARBA00004304"/>
    </source>
</evidence>
<comment type="subcellular location">
    <subcellularLocation>
        <location evidence="1 12">Mitochondrion membrane</location>
        <topology evidence="1 12">Single-pass membrane protein</topology>
    </subcellularLocation>
</comment>
<keyword evidence="4 12" id="KW-0138">CF(0)</keyword>
<evidence type="ECO:0000256" key="3">
    <source>
        <dbReference type="ARBA" id="ARBA00022448"/>
    </source>
</evidence>
<dbReference type="GO" id="GO:0015986">
    <property type="term" value="P:proton motive force-driven ATP synthesis"/>
    <property type="evidence" value="ECO:0007669"/>
    <property type="project" value="InterPro"/>
</dbReference>
<evidence type="ECO:0000256" key="12">
    <source>
        <dbReference type="RuleBase" id="RU003661"/>
    </source>
</evidence>
<evidence type="ECO:0000256" key="8">
    <source>
        <dbReference type="ARBA" id="ARBA00023065"/>
    </source>
</evidence>
<evidence type="ECO:0000313" key="14">
    <source>
        <dbReference type="EMBL" id="ADY86099.1"/>
    </source>
</evidence>
<dbReference type="Pfam" id="PF00895">
    <property type="entry name" value="ATP-synt_8"/>
    <property type="match status" value="1"/>
</dbReference>
<reference evidence="14" key="1">
    <citation type="journal article" date="2014" name="Mitochondrial DNA">
        <title>Complete mitochondrial genome of the Tioman Island rock gecko, Cnemaspis limi (Sauria, Gekkota, Gekkonidae).</title>
        <authorList>
            <person name="Yan J."/>
            <person name="Tian C."/>
            <person name="Zhou J."/>
            <person name="Bauer A.M."/>
            <person name="Lee Grismer L."/>
            <person name="Zhou K."/>
        </authorList>
    </citation>
    <scope>NUCLEOTIDE SEQUENCE</scope>
    <source>
        <strain evidence="14">DMD-01</strain>
    </source>
</reference>
<sequence length="54" mass="6424">MPQLNPAPWLWTLLTAWFILLVLLKPTLTKLQPTTQPSPDILTWDTSPWHWTWQ</sequence>